<keyword evidence="3" id="KW-0732">Signal</keyword>
<dbReference type="Proteomes" id="UP000265566">
    <property type="component" value="Chromosome 8"/>
</dbReference>
<keyword evidence="4" id="KW-0378">Hydrolase</keyword>
<dbReference type="GO" id="GO:0008240">
    <property type="term" value="F:tripeptidyl-peptidase activity"/>
    <property type="evidence" value="ECO:0007669"/>
    <property type="project" value="UniProtKB-EC"/>
</dbReference>
<comment type="similarity">
    <text evidence="2">Belongs to the peptidase S8 family.</text>
</comment>
<dbReference type="InterPro" id="IPR045051">
    <property type="entry name" value="SBT"/>
</dbReference>
<dbReference type="Gene3D" id="3.40.50.200">
    <property type="entry name" value="Peptidase S8/S53 domain"/>
    <property type="match status" value="1"/>
</dbReference>
<evidence type="ECO:0000256" key="2">
    <source>
        <dbReference type="ARBA" id="ARBA00011073"/>
    </source>
</evidence>
<evidence type="ECO:0000256" key="3">
    <source>
        <dbReference type="ARBA" id="ARBA00022729"/>
    </source>
</evidence>
<organism evidence="4 5">
    <name type="scientific">Medicago truncatula</name>
    <name type="common">Barrel medic</name>
    <name type="synonym">Medicago tribuloides</name>
    <dbReference type="NCBI Taxonomy" id="3880"/>
    <lineage>
        <taxon>Eukaryota</taxon>
        <taxon>Viridiplantae</taxon>
        <taxon>Streptophyta</taxon>
        <taxon>Embryophyta</taxon>
        <taxon>Tracheophyta</taxon>
        <taxon>Spermatophyta</taxon>
        <taxon>Magnoliopsida</taxon>
        <taxon>eudicotyledons</taxon>
        <taxon>Gunneridae</taxon>
        <taxon>Pentapetalae</taxon>
        <taxon>rosids</taxon>
        <taxon>fabids</taxon>
        <taxon>Fabales</taxon>
        <taxon>Fabaceae</taxon>
        <taxon>Papilionoideae</taxon>
        <taxon>50 kb inversion clade</taxon>
        <taxon>NPAAA clade</taxon>
        <taxon>Hologalegina</taxon>
        <taxon>IRL clade</taxon>
        <taxon>Trifolieae</taxon>
        <taxon>Medicago</taxon>
    </lineage>
</organism>
<gene>
    <name evidence="4" type="ORF">MtrunA17_Chr8g0346961</name>
</gene>
<protein>
    <submittedName>
        <fullName evidence="4">Putative tripeptidyl-peptidase II</fullName>
        <ecNumber evidence="4">3.4.14.10</ecNumber>
    </submittedName>
</protein>
<dbReference type="InterPro" id="IPR036852">
    <property type="entry name" value="Peptidase_S8/S53_dom_sf"/>
</dbReference>
<comment type="caution">
    <text evidence="4">The sequence shown here is derived from an EMBL/GenBank/DDBJ whole genome shotgun (WGS) entry which is preliminary data.</text>
</comment>
<evidence type="ECO:0000256" key="1">
    <source>
        <dbReference type="ARBA" id="ARBA00004613"/>
    </source>
</evidence>
<dbReference type="PANTHER" id="PTHR10795">
    <property type="entry name" value="PROPROTEIN CONVERTASE SUBTILISIN/KEXIN"/>
    <property type="match status" value="1"/>
</dbReference>
<dbReference type="AlphaFoldDB" id="A0A396GHV4"/>
<evidence type="ECO:0000313" key="5">
    <source>
        <dbReference type="Proteomes" id="UP000265566"/>
    </source>
</evidence>
<dbReference type="Gramene" id="rna45779">
    <property type="protein sequence ID" value="RHN39721.1"/>
    <property type="gene ID" value="gene45779"/>
</dbReference>
<name>A0A396GHV4_MEDTR</name>
<proteinExistence type="inferred from homology"/>
<dbReference type="GO" id="GO:0005576">
    <property type="term" value="C:extracellular region"/>
    <property type="evidence" value="ECO:0007669"/>
    <property type="project" value="UniProtKB-SubCell"/>
</dbReference>
<dbReference type="EMBL" id="PSQE01000008">
    <property type="protein sequence ID" value="RHN39721.1"/>
    <property type="molecule type" value="Genomic_DNA"/>
</dbReference>
<accession>A0A396GHV4</accession>
<dbReference type="EC" id="3.4.14.10" evidence="4"/>
<comment type="subcellular location">
    <subcellularLocation>
        <location evidence="1">Secreted</location>
    </subcellularLocation>
</comment>
<dbReference type="GO" id="GO:0006508">
    <property type="term" value="P:proteolysis"/>
    <property type="evidence" value="ECO:0007669"/>
    <property type="project" value="InterPro"/>
</dbReference>
<dbReference type="Gene3D" id="2.60.40.2310">
    <property type="match status" value="1"/>
</dbReference>
<dbReference type="GO" id="GO:0004252">
    <property type="term" value="F:serine-type endopeptidase activity"/>
    <property type="evidence" value="ECO:0007669"/>
    <property type="project" value="InterPro"/>
</dbReference>
<reference evidence="5" key="1">
    <citation type="journal article" date="2018" name="Nat. Plants">
        <title>Whole-genome landscape of Medicago truncatula symbiotic genes.</title>
        <authorList>
            <person name="Pecrix Y."/>
            <person name="Staton S.E."/>
            <person name="Sallet E."/>
            <person name="Lelandais-Briere C."/>
            <person name="Moreau S."/>
            <person name="Carrere S."/>
            <person name="Blein T."/>
            <person name="Jardinaud M.F."/>
            <person name="Latrasse D."/>
            <person name="Zouine M."/>
            <person name="Zahm M."/>
            <person name="Kreplak J."/>
            <person name="Mayjonade B."/>
            <person name="Satge C."/>
            <person name="Perez M."/>
            <person name="Cauet S."/>
            <person name="Marande W."/>
            <person name="Chantry-Darmon C."/>
            <person name="Lopez-Roques C."/>
            <person name="Bouchez O."/>
            <person name="Berard A."/>
            <person name="Debelle F."/>
            <person name="Munos S."/>
            <person name="Bendahmane A."/>
            <person name="Berges H."/>
            <person name="Niebel A."/>
            <person name="Buitink J."/>
            <person name="Frugier F."/>
            <person name="Benhamed M."/>
            <person name="Crespi M."/>
            <person name="Gouzy J."/>
            <person name="Gamas P."/>
        </authorList>
    </citation>
    <scope>NUCLEOTIDE SEQUENCE [LARGE SCALE GENOMIC DNA]</scope>
    <source>
        <strain evidence="5">cv. Jemalong A17</strain>
    </source>
</reference>
<sequence length="117" mass="12973">MTTSTIFDNAKEHIKDIGEGNKVATPLALGASYVDTTRALDPGLLYDVGAQDYVNLLYGLNFTQKHITTITRSTFNDCSKPSLDINHPFFIAFFNGGNSSWRRIQEFHKTVTNVGEA</sequence>
<evidence type="ECO:0000313" key="4">
    <source>
        <dbReference type="EMBL" id="RHN39721.1"/>
    </source>
</evidence>